<feature type="domain" description="C2H2-type" evidence="6">
    <location>
        <begin position="595"/>
        <end position="622"/>
    </location>
</feature>
<gene>
    <name evidence="7" type="ORF">ANN_27957</name>
</gene>
<feature type="domain" description="C2H2-type" evidence="6">
    <location>
        <begin position="539"/>
        <end position="566"/>
    </location>
</feature>
<dbReference type="InterPro" id="IPR036236">
    <property type="entry name" value="Znf_C2H2_sf"/>
</dbReference>
<evidence type="ECO:0000256" key="4">
    <source>
        <dbReference type="ARBA" id="ARBA00022833"/>
    </source>
</evidence>
<accession>A0ABQ8RUJ0</accession>
<feature type="domain" description="C2H2-type" evidence="6">
    <location>
        <begin position="371"/>
        <end position="398"/>
    </location>
</feature>
<comment type="caution">
    <text evidence="7">The sequence shown here is derived from an EMBL/GenBank/DDBJ whole genome shotgun (WGS) entry which is preliminary data.</text>
</comment>
<protein>
    <recommendedName>
        <fullName evidence="6">C2H2-type domain-containing protein</fullName>
    </recommendedName>
</protein>
<proteinExistence type="predicted"/>
<dbReference type="InterPro" id="IPR050329">
    <property type="entry name" value="GLI_C2H2-zinc-finger"/>
</dbReference>
<feature type="domain" description="C2H2-type" evidence="6">
    <location>
        <begin position="483"/>
        <end position="510"/>
    </location>
</feature>
<evidence type="ECO:0000313" key="7">
    <source>
        <dbReference type="EMBL" id="KAJ4425342.1"/>
    </source>
</evidence>
<dbReference type="PROSITE" id="PS00028">
    <property type="entry name" value="ZINC_FINGER_C2H2_1"/>
    <property type="match status" value="10"/>
</dbReference>
<sequence>MGDFNKSGAPLKARSDRLLPNTALLELRDVSRNVVSCGTEKWTLRRSEEEQMEAFEMCIWRRLERVKWTDRVRNEAVLEIVDKERMMLKLIRKRRRNWLGHWLRRNCLLKDALEDITLATAEVIPISIAGVPQFCPAGFLLHASKSIDMSLPHLNAIDLGRDRTCNLKRRRPALEEYSGVMDLIKIEPEVDPLDLQPHDNTLETEDNKALSEERNVSNLQVRGIKTECVDHSFTSNINVDATPVPFSFAFVKCEVEDTPVDISSPVLKSEVDEDFFDVDSDQQEQKVEVSSEENEVFSESIVDNVNSLSQALVSVNPEEEELTQGGSNGPGCSNMRDVSHNSMKCNICNEVFVTQQSMNLHYRIHTKRKSFKCDVCGKCFSSSADLSRHGRIHTGERPFKCDVCGKCFSTQSTLSSHVRTHSGERPFKCEECGKCFSASSTLYHHVRTHSGERPFKCEVCGKCFSDSANLKRHQRIHTGERPFKCDTCGKSFSELEYLKNHVRNHTGEKPFKCDECGKCFSYSATLNRHVRIHTGERPFKCEVCGKSFSELGCLKKHVYNHTGQRPFKCEVCGKCFSDSATLNRHVRIHTGERPFKCEVCGKSFSELGYLKRHVRNHTRERPFKCELSVLIFKVILKYAWYASELINEREVFVNVKDICFAAEVRKNVCVCEQPSFICCAWKGLKTHEIISELEAIDTRSISGETDVYIAPPLHGESDGDSGDEECNNPDCLTRTLLEAEAERDNCNRYDAEIWNTSIFTGAQKASECWKYGRRSSTSQCWTLAGGWSVTSSMRCLQKQDY</sequence>
<feature type="domain" description="C2H2-type" evidence="6">
    <location>
        <begin position="343"/>
        <end position="370"/>
    </location>
</feature>
<dbReference type="Pfam" id="PF13465">
    <property type="entry name" value="zf-H2C2_2"/>
    <property type="match status" value="1"/>
</dbReference>
<feature type="domain" description="C2H2-type" evidence="6">
    <location>
        <begin position="399"/>
        <end position="426"/>
    </location>
</feature>
<dbReference type="SUPFAM" id="SSF57667">
    <property type="entry name" value="beta-beta-alpha zinc fingers"/>
    <property type="match status" value="6"/>
</dbReference>
<evidence type="ECO:0000256" key="2">
    <source>
        <dbReference type="ARBA" id="ARBA00022737"/>
    </source>
</evidence>
<keyword evidence="2" id="KW-0677">Repeat</keyword>
<organism evidence="7 8">
    <name type="scientific">Periplaneta americana</name>
    <name type="common">American cockroach</name>
    <name type="synonym">Blatta americana</name>
    <dbReference type="NCBI Taxonomy" id="6978"/>
    <lineage>
        <taxon>Eukaryota</taxon>
        <taxon>Metazoa</taxon>
        <taxon>Ecdysozoa</taxon>
        <taxon>Arthropoda</taxon>
        <taxon>Hexapoda</taxon>
        <taxon>Insecta</taxon>
        <taxon>Pterygota</taxon>
        <taxon>Neoptera</taxon>
        <taxon>Polyneoptera</taxon>
        <taxon>Dictyoptera</taxon>
        <taxon>Blattodea</taxon>
        <taxon>Blattoidea</taxon>
        <taxon>Blattidae</taxon>
        <taxon>Blattinae</taxon>
        <taxon>Periplaneta</taxon>
    </lineage>
</organism>
<feature type="domain" description="C2H2-type" evidence="6">
    <location>
        <begin position="427"/>
        <end position="454"/>
    </location>
</feature>
<feature type="domain" description="C2H2-type" evidence="6">
    <location>
        <begin position="567"/>
        <end position="594"/>
    </location>
</feature>
<evidence type="ECO:0000256" key="3">
    <source>
        <dbReference type="ARBA" id="ARBA00022771"/>
    </source>
</evidence>
<keyword evidence="1" id="KW-0479">Metal-binding</keyword>
<dbReference type="SMART" id="SM00355">
    <property type="entry name" value="ZnF_C2H2"/>
    <property type="match status" value="10"/>
</dbReference>
<dbReference type="Proteomes" id="UP001148838">
    <property type="component" value="Unassembled WGS sequence"/>
</dbReference>
<reference evidence="7 8" key="1">
    <citation type="journal article" date="2022" name="Allergy">
        <title>Genome assembly and annotation of Periplaneta americana reveal a comprehensive cockroach allergen profile.</title>
        <authorList>
            <person name="Wang L."/>
            <person name="Xiong Q."/>
            <person name="Saelim N."/>
            <person name="Wang L."/>
            <person name="Nong W."/>
            <person name="Wan A.T."/>
            <person name="Shi M."/>
            <person name="Liu X."/>
            <person name="Cao Q."/>
            <person name="Hui J.H.L."/>
            <person name="Sookrung N."/>
            <person name="Leung T.F."/>
            <person name="Tungtrongchitr A."/>
            <person name="Tsui S.K.W."/>
        </authorList>
    </citation>
    <scope>NUCLEOTIDE SEQUENCE [LARGE SCALE GENOMIC DNA]</scope>
    <source>
        <strain evidence="7">PWHHKU_190912</strain>
    </source>
</reference>
<name>A0ABQ8RUJ0_PERAM</name>
<keyword evidence="4" id="KW-0862">Zinc</keyword>
<keyword evidence="8" id="KW-1185">Reference proteome</keyword>
<feature type="domain" description="C2H2-type" evidence="6">
    <location>
        <begin position="511"/>
        <end position="538"/>
    </location>
</feature>
<dbReference type="EMBL" id="JAJSOF020000043">
    <property type="protein sequence ID" value="KAJ4425342.1"/>
    <property type="molecule type" value="Genomic_DNA"/>
</dbReference>
<evidence type="ECO:0000256" key="5">
    <source>
        <dbReference type="PROSITE-ProRule" id="PRU00042"/>
    </source>
</evidence>
<feature type="domain" description="C2H2-type" evidence="6">
    <location>
        <begin position="455"/>
        <end position="482"/>
    </location>
</feature>
<dbReference type="PROSITE" id="PS50157">
    <property type="entry name" value="ZINC_FINGER_C2H2_2"/>
    <property type="match status" value="10"/>
</dbReference>
<keyword evidence="3 5" id="KW-0863">Zinc-finger</keyword>
<evidence type="ECO:0000259" key="6">
    <source>
        <dbReference type="PROSITE" id="PS50157"/>
    </source>
</evidence>
<dbReference type="Pfam" id="PF00096">
    <property type="entry name" value="zf-C2H2"/>
    <property type="match status" value="8"/>
</dbReference>
<evidence type="ECO:0000256" key="1">
    <source>
        <dbReference type="ARBA" id="ARBA00022723"/>
    </source>
</evidence>
<dbReference type="Gene3D" id="3.30.160.60">
    <property type="entry name" value="Classic Zinc Finger"/>
    <property type="match status" value="9"/>
</dbReference>
<evidence type="ECO:0000313" key="8">
    <source>
        <dbReference type="Proteomes" id="UP001148838"/>
    </source>
</evidence>
<dbReference type="PANTHER" id="PTHR19818">
    <property type="entry name" value="ZINC FINGER PROTEIN ZIC AND GLI"/>
    <property type="match status" value="1"/>
</dbReference>
<dbReference type="InterPro" id="IPR013087">
    <property type="entry name" value="Znf_C2H2_type"/>
</dbReference>
<dbReference type="PANTHER" id="PTHR19818:SF157">
    <property type="entry name" value="C2H2-TYPE DOMAIN-CONTAINING PROTEIN"/>
    <property type="match status" value="1"/>
</dbReference>